<proteinExistence type="predicted"/>
<dbReference type="InterPro" id="IPR018633">
    <property type="entry name" value="DUF2357"/>
</dbReference>
<dbReference type="Pfam" id="PF04411">
    <property type="entry name" value="PDDEXK_7"/>
    <property type="match status" value="1"/>
</dbReference>
<keyword evidence="4" id="KW-1185">Reference proteome</keyword>
<feature type="domain" description="DUF2357" evidence="2">
    <location>
        <begin position="89"/>
        <end position="346"/>
    </location>
</feature>
<name>A0ABS1E1K2_9GAMM</name>
<comment type="caution">
    <text evidence="3">The sequence shown here is derived from an EMBL/GenBank/DDBJ whole genome shotgun (WGS) entry which is preliminary data.</text>
</comment>
<evidence type="ECO:0000313" key="3">
    <source>
        <dbReference type="EMBL" id="MBK1725598.1"/>
    </source>
</evidence>
<evidence type="ECO:0000256" key="1">
    <source>
        <dbReference type="SAM" id="MobiDB-lite"/>
    </source>
</evidence>
<evidence type="ECO:0000259" key="2">
    <source>
        <dbReference type="Pfam" id="PF09823"/>
    </source>
</evidence>
<protein>
    <recommendedName>
        <fullName evidence="2">DUF2357 domain-containing protein</fullName>
    </recommendedName>
</protein>
<accession>A0ABS1E1K2</accession>
<dbReference type="InterPro" id="IPR007505">
    <property type="entry name" value="PDDEXK_7"/>
</dbReference>
<organism evidence="3 4">
    <name type="scientific">Halorhodospira neutriphila</name>
    <dbReference type="NCBI Taxonomy" id="168379"/>
    <lineage>
        <taxon>Bacteria</taxon>
        <taxon>Pseudomonadati</taxon>
        <taxon>Pseudomonadota</taxon>
        <taxon>Gammaproteobacteria</taxon>
        <taxon>Chromatiales</taxon>
        <taxon>Ectothiorhodospiraceae</taxon>
        <taxon>Halorhodospira</taxon>
    </lineage>
</organism>
<reference evidence="3 4" key="1">
    <citation type="journal article" date="2020" name="Microorganisms">
        <title>Osmotic Adaptation and Compatible Solute Biosynthesis of Phototrophic Bacteria as Revealed from Genome Analyses.</title>
        <authorList>
            <person name="Imhoff J.F."/>
            <person name="Rahn T."/>
            <person name="Kunzel S."/>
            <person name="Keller A."/>
            <person name="Neulinger S.C."/>
        </authorList>
    </citation>
    <scope>NUCLEOTIDE SEQUENCE [LARGE SCALE GENOMIC DNA]</scope>
    <source>
        <strain evidence="3 4">DSM 15116</strain>
    </source>
</reference>
<dbReference type="Proteomes" id="UP000738126">
    <property type="component" value="Unassembled WGS sequence"/>
</dbReference>
<dbReference type="EMBL" id="NRSH01000004">
    <property type="protein sequence ID" value="MBK1725598.1"/>
    <property type="molecule type" value="Genomic_DNA"/>
</dbReference>
<gene>
    <name evidence="3" type="ORF">CKO13_00855</name>
</gene>
<feature type="region of interest" description="Disordered" evidence="1">
    <location>
        <begin position="270"/>
        <end position="296"/>
    </location>
</feature>
<sequence>MPENAVAASGTLRLWPQRRDITLGPGTARAGVSDAVAQNPAETAGPPLFEETTYDLWLSSHDGRRVELRHRDPTLLAHLHTAPGQAQVYGHIHFGGQVGLSRFSVQIDGQPELDFEIEVFPAKMAYRADYAAMREEVHALAAGLALEYLRATHHGSATTSQHRSGRLEWLALLRHQIGELEQALNYVAQHPIRSLRRQERPVRAEAVRRPDARVRRALRTGRGRGGWAGQVQGGLPVRQRLPEQRPVPSLDTPEHRWLAQQLRRVRQQLAHIAQQERRRQRQSRRAGSDGGSERDRQALVELQALERRIANLERLEPLAEASAPPPPGFASLRLQGAPGYKEAYQALLTLRRGISIRGGPMDLSVKDIHQLYEYWCFLALLQTVAEVLEEPIPADQLLTIQADGLRVRLARGRTHTVPFDLPGERRLEVVYNPKFQEGGAFLPQQPDFALTLKDPAWPTVRLVLDAKYRVDDDTETHRRFGVASPPADAINVLHRYRDAILEQEKSSASSATASGRPATQRTVIEGTALYPLDAEAAADFDRTRLWQGLQRLGIGALPFLPGSTHWVRQWLRHVLQRSGWRTAEAVVPHSAELQRYAWHRAAAEVVLIAVLRPRAERAHLDWIARAQRYYTPWTPSQPRQHQAKIVAFYTPASARPGDEPGAVTHWAEVTDIEVLPREQIDTPWPAQRGTEELQVLYHLGPLQALESPILNRQNGRGQRFSSNRWSSRLALQRARTVTELLLESASEWALYEALRARGAEPTLRALPPRDPTAAGQRGRAAFQIGGRRAHYLDGERFEVVGTNGTRWELPREATAEALVRPLDDEPP</sequence>
<dbReference type="Pfam" id="PF09823">
    <property type="entry name" value="DUF2357"/>
    <property type="match status" value="1"/>
</dbReference>
<evidence type="ECO:0000313" key="4">
    <source>
        <dbReference type="Proteomes" id="UP000738126"/>
    </source>
</evidence>